<dbReference type="AlphaFoldDB" id="A0A511AQU5"/>
<dbReference type="Proteomes" id="UP000321662">
    <property type="component" value="Unassembled WGS sequence"/>
</dbReference>
<name>A0A511AQU5_9LACT</name>
<dbReference type="Pfam" id="PF10263">
    <property type="entry name" value="SprT-like"/>
    <property type="match status" value="1"/>
</dbReference>
<evidence type="ECO:0000313" key="2">
    <source>
        <dbReference type="EMBL" id="GEK90446.1"/>
    </source>
</evidence>
<dbReference type="EMBL" id="BJUY01000001">
    <property type="protein sequence ID" value="GEK90446.1"/>
    <property type="molecule type" value="Genomic_DNA"/>
</dbReference>
<accession>A0A511AQU5</accession>
<organism evidence="2 3">
    <name type="scientific">Alkalibacterium kapii</name>
    <dbReference type="NCBI Taxonomy" id="426704"/>
    <lineage>
        <taxon>Bacteria</taxon>
        <taxon>Bacillati</taxon>
        <taxon>Bacillota</taxon>
        <taxon>Bacilli</taxon>
        <taxon>Lactobacillales</taxon>
        <taxon>Carnobacteriaceae</taxon>
        <taxon>Alkalibacterium</taxon>
    </lineage>
</organism>
<evidence type="ECO:0000313" key="3">
    <source>
        <dbReference type="Proteomes" id="UP000321662"/>
    </source>
</evidence>
<protein>
    <submittedName>
        <fullName evidence="2">Protein SprT</fullName>
    </submittedName>
</protein>
<reference evidence="2 3" key="1">
    <citation type="submission" date="2019-07" db="EMBL/GenBank/DDBJ databases">
        <title>Whole genome shotgun sequence of Alkalibacterium kapii NBRC 103247.</title>
        <authorList>
            <person name="Hosoyama A."/>
            <person name="Uohara A."/>
            <person name="Ohji S."/>
            <person name="Ichikawa N."/>
        </authorList>
    </citation>
    <scope>NUCLEOTIDE SEQUENCE [LARGE SCALE GENOMIC DNA]</scope>
    <source>
        <strain evidence="2 3">NBRC 103247</strain>
    </source>
</reference>
<keyword evidence="3" id="KW-1185">Reference proteome</keyword>
<dbReference type="GO" id="GO:0006950">
    <property type="term" value="P:response to stress"/>
    <property type="evidence" value="ECO:0007669"/>
    <property type="project" value="UniProtKB-ARBA"/>
</dbReference>
<dbReference type="Gene3D" id="3.30.2010.10">
    <property type="entry name" value="Metalloproteases ('zincins'), catalytic domain"/>
    <property type="match status" value="1"/>
</dbReference>
<feature type="domain" description="SprT-like" evidence="1">
    <location>
        <begin position="14"/>
        <end position="158"/>
    </location>
</feature>
<proteinExistence type="predicted"/>
<evidence type="ECO:0000259" key="1">
    <source>
        <dbReference type="SMART" id="SM00731"/>
    </source>
</evidence>
<dbReference type="InterPro" id="IPR006640">
    <property type="entry name" value="SprT-like_domain"/>
</dbReference>
<gene>
    <name evidence="2" type="ORF">AKA01nite_00680</name>
</gene>
<dbReference type="SMART" id="SM00731">
    <property type="entry name" value="SprT"/>
    <property type="match status" value="1"/>
</dbReference>
<comment type="caution">
    <text evidence="2">The sequence shown here is derived from an EMBL/GenBank/DDBJ whole genome shotgun (WGS) entry which is preliminary data.</text>
</comment>
<dbReference type="NCBIfam" id="NF003339">
    <property type="entry name" value="PRK04351.1"/>
    <property type="match status" value="1"/>
</dbReference>
<sequence length="163" mass="19032">MVSFLKGGNFMETEELQELVETVSLNFFDRPFRHKAVFNKRLRTTGGRYHLKTHNLDFNPKLLLKTDENTLVGVIKHELCHYHLHLSGEGYQHKDKTFKKLLKEVGGLRFTPSLTGKNEPKRVLKYQCLTCKTVVKRQRCFDTDKYVCAKCRGKLQFVEPIKS</sequence>